<dbReference type="Proteomes" id="UP001396334">
    <property type="component" value="Unassembled WGS sequence"/>
</dbReference>
<keyword evidence="2" id="KW-1185">Reference proteome</keyword>
<organism evidence="1 2">
    <name type="scientific">Hibiscus sabdariffa</name>
    <name type="common">roselle</name>
    <dbReference type="NCBI Taxonomy" id="183260"/>
    <lineage>
        <taxon>Eukaryota</taxon>
        <taxon>Viridiplantae</taxon>
        <taxon>Streptophyta</taxon>
        <taxon>Embryophyta</taxon>
        <taxon>Tracheophyta</taxon>
        <taxon>Spermatophyta</taxon>
        <taxon>Magnoliopsida</taxon>
        <taxon>eudicotyledons</taxon>
        <taxon>Gunneridae</taxon>
        <taxon>Pentapetalae</taxon>
        <taxon>rosids</taxon>
        <taxon>malvids</taxon>
        <taxon>Malvales</taxon>
        <taxon>Malvaceae</taxon>
        <taxon>Malvoideae</taxon>
        <taxon>Hibiscus</taxon>
    </lineage>
</organism>
<evidence type="ECO:0008006" key="3">
    <source>
        <dbReference type="Google" id="ProtNLM"/>
    </source>
</evidence>
<accession>A0ABR2R863</accession>
<evidence type="ECO:0000313" key="2">
    <source>
        <dbReference type="Proteomes" id="UP001396334"/>
    </source>
</evidence>
<protein>
    <recommendedName>
        <fullName evidence="3">DUF4283 domain-containing protein</fullName>
    </recommendedName>
</protein>
<gene>
    <name evidence="1" type="ORF">V6N11_080440</name>
</gene>
<evidence type="ECO:0000313" key="1">
    <source>
        <dbReference type="EMBL" id="KAK9008964.1"/>
    </source>
</evidence>
<proteinExistence type="predicted"/>
<dbReference type="EMBL" id="JBBPBN010000025">
    <property type="protein sequence ID" value="KAK9008964.1"/>
    <property type="molecule type" value="Genomic_DNA"/>
</dbReference>
<reference evidence="1 2" key="1">
    <citation type="journal article" date="2024" name="G3 (Bethesda)">
        <title>Genome assembly of Hibiscus sabdariffa L. provides insights into metabolisms of medicinal natural products.</title>
        <authorList>
            <person name="Kim T."/>
        </authorList>
    </citation>
    <scope>NUCLEOTIDE SEQUENCE [LARGE SCALE GENOMIC DNA]</scope>
    <source>
        <strain evidence="1">TK-2024</strain>
        <tissue evidence="1">Old leaves</tissue>
    </source>
</reference>
<sequence>MKFEAEATTKFTLRRLHRRWVHRSRLIVSFPVRGDRHSFWRRRRPISPQNLVITPQIIPTVGTNVRKSAVEIVDFDKKAVLERLAVGVCMRLISLELLAVGLESDQIRGFHLMWLSGSRVLLIFQDIQVRTRVVELPTLDNWFESDLVWCPRACKSNRRVWLTMYGISVHAWAGRTFENIASLWGNFVRIDGETSDTVSFERARVLIETDRGAIQFDRVDALVSESEEVDQRQEKEVKSDEISLCAMAVQDTNQDGSQGHYGGSILRLGSDVARVGDQNEAGLELGLFSIAMDKDT</sequence>
<name>A0ABR2R863_9ROSI</name>
<comment type="caution">
    <text evidence="1">The sequence shown here is derived from an EMBL/GenBank/DDBJ whole genome shotgun (WGS) entry which is preliminary data.</text>
</comment>